<dbReference type="EMBL" id="JAOPHQ010003478">
    <property type="protein sequence ID" value="KAK0142773.1"/>
    <property type="molecule type" value="Genomic_DNA"/>
</dbReference>
<keyword evidence="1 2" id="KW-0727">SH2 domain</keyword>
<dbReference type="InterPro" id="IPR036860">
    <property type="entry name" value="SH2_dom_sf"/>
</dbReference>
<dbReference type="InterPro" id="IPR000980">
    <property type="entry name" value="SH2"/>
</dbReference>
<dbReference type="SUPFAM" id="SSF55550">
    <property type="entry name" value="SH2 domain"/>
    <property type="match status" value="1"/>
</dbReference>
<comment type="caution">
    <text evidence="5">The sequence shown here is derived from an EMBL/GenBank/DDBJ whole genome shotgun (WGS) entry which is preliminary data.</text>
</comment>
<feature type="region of interest" description="Disordered" evidence="3">
    <location>
        <begin position="221"/>
        <end position="259"/>
    </location>
</feature>
<dbReference type="PANTHER" id="PTHR14388:SF3">
    <property type="entry name" value="HEMATOPOIETIC SH2 DOMAIN-CONTAINING PROTEIN"/>
    <property type="match status" value="1"/>
</dbReference>
<feature type="compositionally biased region" description="Pro residues" evidence="3">
    <location>
        <begin position="296"/>
        <end position="305"/>
    </location>
</feature>
<dbReference type="AlphaFoldDB" id="A0AA47NZS2"/>
<dbReference type="PROSITE" id="PS50001">
    <property type="entry name" value="SH2"/>
    <property type="match status" value="1"/>
</dbReference>
<evidence type="ECO:0000259" key="4">
    <source>
        <dbReference type="PROSITE" id="PS50001"/>
    </source>
</evidence>
<evidence type="ECO:0000256" key="3">
    <source>
        <dbReference type="SAM" id="MobiDB-lite"/>
    </source>
</evidence>
<evidence type="ECO:0000256" key="1">
    <source>
        <dbReference type="ARBA" id="ARBA00022999"/>
    </source>
</evidence>
<reference evidence="5" key="1">
    <citation type="journal article" date="2023" name="Front. Mar. Sci.">
        <title>A new Merluccius polli reference genome to investigate the effects of global change in West African waters.</title>
        <authorList>
            <person name="Mateo J.L."/>
            <person name="Blanco-Fernandez C."/>
            <person name="Garcia-Vazquez E."/>
            <person name="Machado-Schiaffino G."/>
        </authorList>
    </citation>
    <scope>NUCLEOTIDE SEQUENCE</scope>
    <source>
        <strain evidence="5">C29</strain>
        <tissue evidence="5">Fin</tissue>
    </source>
</reference>
<name>A0AA47NZS2_MERPO</name>
<sequence>MDDCTIQNSPTHLPTYPAAVSKSVTEAVLHLSHCIATRSAIRASEMLLLCKPPGYFLVRVAESRNGFTLSYRATDRCRHFMIDTLRDGNYTITGESTRHRSLQDLVDFHTRTPLMPFDELLTVPCRQMSEDTGTDEDVPAALLHSTSLPSFSTIPYYTDPTPNRFNSQPQDQVLYFESQMVNAVQPTSLPSYTHIYNNTTEANRAPDIPAAAPSLRVPETNNNVLYPTLPSDPSTSGRAVSTAEPSAQQDGHADAKPSAMSNQMKLMALFRKNRGGSQKSPQSQLVDGGLPQEYLQPPPYAPGYC</sequence>
<feature type="compositionally biased region" description="Polar residues" evidence="3">
    <location>
        <begin position="221"/>
        <end position="249"/>
    </location>
</feature>
<dbReference type="PANTHER" id="PTHR14388">
    <property type="entry name" value="T CELL-SPECIFIC ADAPTER PROTEIN TSAD"/>
    <property type="match status" value="1"/>
</dbReference>
<organism evidence="5 6">
    <name type="scientific">Merluccius polli</name>
    <name type="common">Benguela hake</name>
    <name type="synonym">Merluccius cadenati</name>
    <dbReference type="NCBI Taxonomy" id="89951"/>
    <lineage>
        <taxon>Eukaryota</taxon>
        <taxon>Metazoa</taxon>
        <taxon>Chordata</taxon>
        <taxon>Craniata</taxon>
        <taxon>Vertebrata</taxon>
        <taxon>Euteleostomi</taxon>
        <taxon>Actinopterygii</taxon>
        <taxon>Neopterygii</taxon>
        <taxon>Teleostei</taxon>
        <taxon>Neoteleostei</taxon>
        <taxon>Acanthomorphata</taxon>
        <taxon>Zeiogadaria</taxon>
        <taxon>Gadariae</taxon>
        <taxon>Gadiformes</taxon>
        <taxon>Gadoidei</taxon>
        <taxon>Merlucciidae</taxon>
        <taxon>Merluccius</taxon>
    </lineage>
</organism>
<evidence type="ECO:0000256" key="2">
    <source>
        <dbReference type="PROSITE-ProRule" id="PRU00191"/>
    </source>
</evidence>
<dbReference type="Gene3D" id="3.30.505.10">
    <property type="entry name" value="SH2 domain"/>
    <property type="match status" value="1"/>
</dbReference>
<protein>
    <submittedName>
        <fullName evidence="5">Hematopoietic SH2 domain-containing</fullName>
    </submittedName>
</protein>
<feature type="compositionally biased region" description="Polar residues" evidence="3">
    <location>
        <begin position="275"/>
        <end position="285"/>
    </location>
</feature>
<feature type="region of interest" description="Disordered" evidence="3">
    <location>
        <begin position="272"/>
        <end position="305"/>
    </location>
</feature>
<dbReference type="GO" id="GO:0005737">
    <property type="term" value="C:cytoplasm"/>
    <property type="evidence" value="ECO:0007669"/>
    <property type="project" value="TreeGrafter"/>
</dbReference>
<gene>
    <name evidence="5" type="primary">hsh2d</name>
    <name evidence="5" type="ORF">N1851_019287</name>
</gene>
<dbReference type="Proteomes" id="UP001174136">
    <property type="component" value="Unassembled WGS sequence"/>
</dbReference>
<keyword evidence="6" id="KW-1185">Reference proteome</keyword>
<dbReference type="Pfam" id="PF00017">
    <property type="entry name" value="SH2"/>
    <property type="match status" value="1"/>
</dbReference>
<accession>A0AA47NZS2</accession>
<feature type="domain" description="SH2" evidence="4">
    <location>
        <begin position="35"/>
        <end position="125"/>
    </location>
</feature>
<evidence type="ECO:0000313" key="6">
    <source>
        <dbReference type="Proteomes" id="UP001174136"/>
    </source>
</evidence>
<evidence type="ECO:0000313" key="5">
    <source>
        <dbReference type="EMBL" id="KAK0142773.1"/>
    </source>
</evidence>
<dbReference type="SMART" id="SM00252">
    <property type="entry name" value="SH2"/>
    <property type="match status" value="1"/>
</dbReference>
<proteinExistence type="predicted"/>